<comment type="caution">
    <text evidence="1">The sequence shown here is derived from an EMBL/GenBank/DDBJ whole genome shotgun (WGS) entry which is preliminary data.</text>
</comment>
<dbReference type="EMBL" id="AWVJ01000093">
    <property type="protein sequence ID" value="ERK46916.1"/>
    <property type="molecule type" value="Genomic_DNA"/>
</dbReference>
<dbReference type="GeneID" id="42787388"/>
<dbReference type="RefSeq" id="WP_021740021.1">
    <property type="nucleotide sequence ID" value="NZ_KI271163.1"/>
</dbReference>
<dbReference type="Proteomes" id="UP000016608">
    <property type="component" value="Unassembled WGS sequence"/>
</dbReference>
<evidence type="ECO:0000313" key="2">
    <source>
        <dbReference type="Proteomes" id="UP000016608"/>
    </source>
</evidence>
<reference evidence="1 2" key="1">
    <citation type="submission" date="2013-06" db="EMBL/GenBank/DDBJ databases">
        <authorList>
            <person name="Weinstock G."/>
            <person name="Sodergren E."/>
            <person name="Lobos E.A."/>
            <person name="Fulton L."/>
            <person name="Fulton R."/>
            <person name="Courtney L."/>
            <person name="Fronick C."/>
            <person name="O'Laughlin M."/>
            <person name="Godfrey J."/>
            <person name="Wilson R.M."/>
            <person name="Miner T."/>
            <person name="Farmer C."/>
            <person name="Delehaunty K."/>
            <person name="Cordes M."/>
            <person name="Minx P."/>
            <person name="Tomlinson C."/>
            <person name="Chen J."/>
            <person name="Wollam A."/>
            <person name="Pepin K.H."/>
            <person name="Bhonagiri V."/>
            <person name="Zhang X."/>
            <person name="Warren W."/>
            <person name="Mitreva M."/>
            <person name="Mardis E.R."/>
            <person name="Wilson R.K."/>
        </authorList>
    </citation>
    <scope>NUCLEOTIDE SEQUENCE [LARGE SCALE GENOMIC DNA]</scope>
    <source>
        <strain evidence="1 2">ATCC 29099</strain>
    </source>
</reference>
<protein>
    <submittedName>
        <fullName evidence="1">Uncharacterized protein</fullName>
    </submittedName>
</protein>
<name>U2PS29_EUBRA</name>
<proteinExistence type="predicted"/>
<organism evidence="1 2">
    <name type="scientific">Eubacterium ramulus ATCC 29099</name>
    <dbReference type="NCBI Taxonomy" id="1256908"/>
    <lineage>
        <taxon>Bacteria</taxon>
        <taxon>Bacillati</taxon>
        <taxon>Bacillota</taxon>
        <taxon>Clostridia</taxon>
        <taxon>Eubacteriales</taxon>
        <taxon>Eubacteriaceae</taxon>
        <taxon>Eubacterium</taxon>
    </lineage>
</organism>
<dbReference type="eggNOG" id="ENOG502ZH2T">
    <property type="taxonomic scope" value="Bacteria"/>
</dbReference>
<gene>
    <name evidence="1" type="ORF">HMPREF0373_01566</name>
</gene>
<dbReference type="HOGENOM" id="CLU_159889_0_0_9"/>
<keyword evidence="2" id="KW-1185">Reference proteome</keyword>
<evidence type="ECO:0000313" key="1">
    <source>
        <dbReference type="EMBL" id="ERK46916.1"/>
    </source>
</evidence>
<sequence>MIKNNYRYTKTVVLGEQFLKDTGNKYRVVSKKKYKGKIANDGKVILEAGVTFTLQILEDNSEIIVDRETGEIKEDNVFETFEVTVIGLEYPSNFKKGDYVSLGAFLSDASYFVNYTLIMRFADITYANK</sequence>
<dbReference type="AlphaFoldDB" id="U2PS29"/>
<dbReference type="PATRIC" id="fig|1256908.3.peg.1452"/>
<accession>U2PS29</accession>